<evidence type="ECO:0000256" key="2">
    <source>
        <dbReference type="ARBA" id="ARBA00022801"/>
    </source>
</evidence>
<evidence type="ECO:0000259" key="8">
    <source>
        <dbReference type="PROSITE" id="PS51845"/>
    </source>
</evidence>
<dbReference type="EMBL" id="BEGY01000122">
    <property type="protein sequence ID" value="GAX84316.1"/>
    <property type="molecule type" value="Genomic_DNA"/>
</dbReference>
<feature type="compositionally biased region" description="Gly residues" evidence="7">
    <location>
        <begin position="516"/>
        <end position="526"/>
    </location>
</feature>
<dbReference type="GO" id="GO:0007165">
    <property type="term" value="P:signal transduction"/>
    <property type="evidence" value="ECO:0007669"/>
    <property type="project" value="InterPro"/>
</dbReference>
<dbReference type="InterPro" id="IPR023174">
    <property type="entry name" value="PDEase_CS"/>
</dbReference>
<evidence type="ECO:0000313" key="10">
    <source>
        <dbReference type="Proteomes" id="UP000232323"/>
    </source>
</evidence>
<dbReference type="STRING" id="1157962.A0A250XMS2"/>
<dbReference type="Proteomes" id="UP000232323">
    <property type="component" value="Unassembled WGS sequence"/>
</dbReference>
<organism evidence="9 10">
    <name type="scientific">Chlamydomonas eustigma</name>
    <dbReference type="NCBI Taxonomy" id="1157962"/>
    <lineage>
        <taxon>Eukaryota</taxon>
        <taxon>Viridiplantae</taxon>
        <taxon>Chlorophyta</taxon>
        <taxon>core chlorophytes</taxon>
        <taxon>Chlorophyceae</taxon>
        <taxon>CS clade</taxon>
        <taxon>Chlamydomonadales</taxon>
        <taxon>Chlamydomonadaceae</taxon>
        <taxon>Chlamydomonas</taxon>
    </lineage>
</organism>
<dbReference type="SUPFAM" id="SSF109604">
    <property type="entry name" value="HD-domain/PDEase-like"/>
    <property type="match status" value="1"/>
</dbReference>
<dbReference type="OrthoDB" id="541199at2759"/>
<dbReference type="AlphaFoldDB" id="A0A250XMS2"/>
<dbReference type="InterPro" id="IPR036971">
    <property type="entry name" value="PDEase_catalytic_dom_sf"/>
</dbReference>
<evidence type="ECO:0000256" key="7">
    <source>
        <dbReference type="SAM" id="MobiDB-lite"/>
    </source>
</evidence>
<feature type="binding site" evidence="4">
    <location>
        <position position="411"/>
    </location>
    <ligand>
        <name>AMP</name>
        <dbReference type="ChEBI" id="CHEBI:456215"/>
    </ligand>
</feature>
<feature type="domain" description="PDEase" evidence="8">
    <location>
        <begin position="293"/>
        <end position="672"/>
    </location>
</feature>
<evidence type="ECO:0000256" key="3">
    <source>
        <dbReference type="PIRSR" id="PIRSR623088-1"/>
    </source>
</evidence>
<feature type="binding site" evidence="5">
    <location>
        <position position="411"/>
    </location>
    <ligand>
        <name>Zn(2+)</name>
        <dbReference type="ChEBI" id="CHEBI:29105"/>
        <label>1</label>
    </ligand>
</feature>
<feature type="binding site" evidence="5">
    <location>
        <position position="373"/>
    </location>
    <ligand>
        <name>Zn(2+)</name>
        <dbReference type="ChEBI" id="CHEBI:29105"/>
        <label>1</label>
    </ligand>
</feature>
<dbReference type="InterPro" id="IPR023088">
    <property type="entry name" value="PDEase"/>
</dbReference>
<feature type="binding site" evidence="4">
    <location>
        <position position="578"/>
    </location>
    <ligand>
        <name>AMP</name>
        <dbReference type="ChEBI" id="CHEBI:456215"/>
    </ligand>
</feature>
<dbReference type="EC" id="3.1.4.-" evidence="6"/>
<comment type="similarity">
    <text evidence="6">Belongs to the cyclic nucleotide phosphodiesterase family.</text>
</comment>
<feature type="region of interest" description="Disordered" evidence="7">
    <location>
        <begin position="501"/>
        <end position="527"/>
    </location>
</feature>
<keyword evidence="1 5" id="KW-0479">Metal-binding</keyword>
<feature type="binding site" evidence="5">
    <location>
        <position position="411"/>
    </location>
    <ligand>
        <name>Zn(2+)</name>
        <dbReference type="ChEBI" id="CHEBI:29105"/>
        <label>2</label>
    </ligand>
</feature>
<dbReference type="PANTHER" id="PTHR11347">
    <property type="entry name" value="CYCLIC NUCLEOTIDE PHOSPHODIESTERASE"/>
    <property type="match status" value="1"/>
</dbReference>
<evidence type="ECO:0000256" key="4">
    <source>
        <dbReference type="PIRSR" id="PIRSR623088-2"/>
    </source>
</evidence>
<feature type="region of interest" description="Disordered" evidence="7">
    <location>
        <begin position="263"/>
        <end position="289"/>
    </location>
</feature>
<dbReference type="Pfam" id="PF00233">
    <property type="entry name" value="PDEase_I"/>
    <property type="match status" value="1"/>
</dbReference>
<proteinExistence type="inferred from homology"/>
<dbReference type="PROSITE" id="PS51845">
    <property type="entry name" value="PDEASE_I_2"/>
    <property type="match status" value="1"/>
</dbReference>
<keyword evidence="2 6" id="KW-0378">Hydrolase</keyword>
<dbReference type="PROSITE" id="PS00126">
    <property type="entry name" value="PDEASE_I_1"/>
    <property type="match status" value="1"/>
</dbReference>
<feature type="binding site" evidence="5">
    <location>
        <position position="410"/>
    </location>
    <ligand>
        <name>Zn(2+)</name>
        <dbReference type="ChEBI" id="CHEBI:29105"/>
        <label>1</label>
    </ligand>
</feature>
<evidence type="ECO:0000256" key="6">
    <source>
        <dbReference type="RuleBase" id="RU363067"/>
    </source>
</evidence>
<reference evidence="9 10" key="1">
    <citation type="submission" date="2017-08" db="EMBL/GenBank/DDBJ databases">
        <title>Acidophilic green algal genome provides insights into adaptation to an acidic environment.</title>
        <authorList>
            <person name="Hirooka S."/>
            <person name="Hirose Y."/>
            <person name="Kanesaki Y."/>
            <person name="Higuchi S."/>
            <person name="Fujiwara T."/>
            <person name="Onuma R."/>
            <person name="Era A."/>
            <person name="Ohbayashi R."/>
            <person name="Uzuka A."/>
            <person name="Nozaki H."/>
            <person name="Yoshikawa H."/>
            <person name="Miyagishima S.Y."/>
        </authorList>
    </citation>
    <scope>NUCLEOTIDE SEQUENCE [LARGE SCALE GENOMIC DNA]</scope>
    <source>
        <strain evidence="9 10">NIES-2499</strain>
    </source>
</reference>
<dbReference type="Gene3D" id="1.10.1300.10">
    <property type="entry name" value="3'5'-cyclic nucleotide phosphodiesterase, catalytic domain"/>
    <property type="match status" value="1"/>
</dbReference>
<feature type="compositionally biased region" description="Low complexity" evidence="7">
    <location>
        <begin position="269"/>
        <end position="282"/>
    </location>
</feature>
<feature type="binding site" evidence="5">
    <location>
        <position position="578"/>
    </location>
    <ligand>
        <name>Zn(2+)</name>
        <dbReference type="ChEBI" id="CHEBI:29105"/>
        <label>1</label>
    </ligand>
</feature>
<accession>A0A250XMS2</accession>
<keyword evidence="10" id="KW-1185">Reference proteome</keyword>
<dbReference type="CDD" id="cd00077">
    <property type="entry name" value="HDc"/>
    <property type="match status" value="1"/>
</dbReference>
<feature type="compositionally biased region" description="Polar residues" evidence="7">
    <location>
        <begin position="501"/>
        <end position="511"/>
    </location>
</feature>
<evidence type="ECO:0000313" key="9">
    <source>
        <dbReference type="EMBL" id="GAX84316.1"/>
    </source>
</evidence>
<evidence type="ECO:0000256" key="5">
    <source>
        <dbReference type="PIRSR" id="PIRSR623088-3"/>
    </source>
</evidence>
<comment type="cofactor">
    <cofactor evidence="6">
        <name>a divalent metal cation</name>
        <dbReference type="ChEBI" id="CHEBI:60240"/>
    </cofactor>
    <text evidence="6">Binds 2 divalent metal cations per subunit. Site 1 may preferentially bind zinc ions, while site 2 has a preference for magnesium and/or manganese ions.</text>
</comment>
<feature type="binding site" evidence="4">
    <location>
        <position position="629"/>
    </location>
    <ligand>
        <name>AMP</name>
        <dbReference type="ChEBI" id="CHEBI:456215"/>
    </ligand>
</feature>
<dbReference type="GO" id="GO:0046872">
    <property type="term" value="F:metal ion binding"/>
    <property type="evidence" value="ECO:0007669"/>
    <property type="project" value="UniProtKB-KW"/>
</dbReference>
<dbReference type="InterPro" id="IPR003607">
    <property type="entry name" value="HD/PDEase_dom"/>
</dbReference>
<comment type="caution">
    <text evidence="9">The sequence shown here is derived from an EMBL/GenBank/DDBJ whole genome shotgun (WGS) entry which is preliminary data.</text>
</comment>
<feature type="active site" description="Proton donor" evidence="3">
    <location>
        <position position="369"/>
    </location>
</feature>
<protein>
    <recommendedName>
        <fullName evidence="6">Phosphodiesterase</fullName>
        <ecNumber evidence="6">3.1.4.-</ecNumber>
    </recommendedName>
</protein>
<name>A0A250XMS2_9CHLO</name>
<feature type="binding site" evidence="4">
    <location>
        <begin position="369"/>
        <end position="373"/>
    </location>
    <ligand>
        <name>AMP</name>
        <dbReference type="ChEBI" id="CHEBI:456215"/>
    </ligand>
</feature>
<evidence type="ECO:0000256" key="1">
    <source>
        <dbReference type="ARBA" id="ARBA00022723"/>
    </source>
</evidence>
<sequence length="673" mass="72690">MPMLLSSKGEYSALLRQREVLQAELQLALNSYHPKAIISTGTPADKMLTMMTELLDGVLPSIQDILYVQSAILESVDIYKPPDVAKQLGASNLEEDVSLALIRQLGEAVPGKGGGGTISLADYCSIKAAEASRCSEISSRGSGSGSTGSEQEDEQYSTLIGALVAVLMLPSQVIEEEASASAPLEMRDGSNETITMSTAAMLHLRARGGAIASVATGTCGQRASSKYSAGGPDVANLLTARSGSSSALGQGVTVLQALRQESRSRRGMSACSQYSSGSASDHSSNHPQPMSLSMAERMVDQVELVLGTSYNWQFDAFHLADVTGDRPLSTLGFFLFSEADLIRQFCLRPSHLARYLRRIEEGYRDNPYHNRTHAADVLQTMHVLLHRGGLVPGYADPLTLLACYLAACVHDFEHVGLNNDFLITSGDSLALRYNDRAPMENHHLAAAFSVLSQPEYNFLANMPKPEFTKLRKLVIDLVLGTDMKSHFAIISQFSTVHRLGSHSSGASSVRTNPAGGSRGIGGGAGKAGAHKQGSCAGSYSNSEVVSGSVHASEMACMILPLDETERMLTLQLALKCSDLGHIAASLPVHLKWVAALEEEFFRQGDMELRVGLPLSPLFDRTKQGVTKSQVGFFDIVVIPMYQTFSRVFPNSKSLLTYVLRNYKYWTQLHQSKT</sequence>
<dbReference type="InterPro" id="IPR002073">
    <property type="entry name" value="PDEase_catalytic_dom"/>
</dbReference>
<dbReference type="PRINTS" id="PR00387">
    <property type="entry name" value="PDIESTERASE1"/>
</dbReference>
<dbReference type="GO" id="GO:0004114">
    <property type="term" value="F:3',5'-cyclic-nucleotide phosphodiesterase activity"/>
    <property type="evidence" value="ECO:0007669"/>
    <property type="project" value="InterPro"/>
</dbReference>
<gene>
    <name evidence="9" type="ORF">CEUSTIGMA_g11738.t1</name>
</gene>